<dbReference type="EMBL" id="SWOV01000043">
    <property type="protein sequence ID" value="NFF88917.1"/>
    <property type="molecule type" value="Genomic_DNA"/>
</dbReference>
<reference evidence="3 4" key="1">
    <citation type="submission" date="2019-04" db="EMBL/GenBank/DDBJ databases">
        <title>Genome sequencing of Clostridium botulinum Groups I-IV and Clostridium butyricum.</title>
        <authorList>
            <person name="Brunt J."/>
            <person name="Van Vliet A.H.M."/>
            <person name="Stringer S.C."/>
            <person name="Carter A.T."/>
            <person name="Peck M.W."/>
        </authorList>
    </citation>
    <scope>NUCLEOTIDE SEQUENCE [LARGE SCALE GENOMIC DNA]</scope>
    <source>
        <strain evidence="1 3">1605</strain>
        <strain evidence="2 4">BL81</strain>
    </source>
</reference>
<dbReference type="Proteomes" id="UP000486903">
    <property type="component" value="Unassembled WGS sequence"/>
</dbReference>
<comment type="caution">
    <text evidence="2">The sequence shown here is derived from an EMBL/GenBank/DDBJ whole genome shotgun (WGS) entry which is preliminary data.</text>
</comment>
<name>A0A6B4PLN4_CLOBO</name>
<dbReference type="Proteomes" id="UP000476820">
    <property type="component" value="Unassembled WGS sequence"/>
</dbReference>
<evidence type="ECO:0000313" key="1">
    <source>
        <dbReference type="EMBL" id="NFF88917.1"/>
    </source>
</evidence>
<evidence type="ECO:0000313" key="2">
    <source>
        <dbReference type="EMBL" id="NFV25501.1"/>
    </source>
</evidence>
<evidence type="ECO:0000313" key="4">
    <source>
        <dbReference type="Proteomes" id="UP000486903"/>
    </source>
</evidence>
<gene>
    <name evidence="1" type="ORF">FC774_13735</name>
    <name evidence="2" type="ORF">FDG31_04855</name>
</gene>
<evidence type="ECO:0000313" key="3">
    <source>
        <dbReference type="Proteomes" id="UP000476820"/>
    </source>
</evidence>
<protein>
    <submittedName>
        <fullName evidence="2">Uncharacterized protein</fullName>
    </submittedName>
</protein>
<organism evidence="2 4">
    <name type="scientific">Clostridium botulinum</name>
    <dbReference type="NCBI Taxonomy" id="1491"/>
    <lineage>
        <taxon>Bacteria</taxon>
        <taxon>Bacillati</taxon>
        <taxon>Bacillota</taxon>
        <taxon>Clostridia</taxon>
        <taxon>Eubacteriales</taxon>
        <taxon>Clostridiaceae</taxon>
        <taxon>Clostridium</taxon>
    </lineage>
</organism>
<proteinExistence type="predicted"/>
<accession>A0A6B4PLN4</accession>
<dbReference type="RefSeq" id="WP_003374224.1">
    <property type="nucleotide sequence ID" value="NZ_CP010520.1"/>
</dbReference>
<dbReference type="EMBL" id="SXFB01000002">
    <property type="protein sequence ID" value="NFV25501.1"/>
    <property type="molecule type" value="Genomic_DNA"/>
</dbReference>
<sequence length="172" mass="20100">MFSVYYRLKGVVHIARDNFKEENNTSNKEFDNISQIDKDDLYLLNIQAEAQIFMIYSYMLQYVSTLQGIEVIRLKYSENYESQPEPDPDKTAFEAAKIQVLFQSILTQISVTQYGRFYEHYEQLNADQINVARFATYEILLGNIVSVISYLLNYIGVKNIYKVDHNSPIYGD</sequence>
<dbReference type="AlphaFoldDB" id="A0A6B4PLN4"/>